<dbReference type="Proteomes" id="UP001146120">
    <property type="component" value="Unassembled WGS sequence"/>
</dbReference>
<reference evidence="1" key="2">
    <citation type="journal article" date="2023" name="Microbiol Resour">
        <title>Decontamination and Annotation of the Draft Genome Sequence of the Oomycete Lagenidium giganteum ARSEF 373.</title>
        <authorList>
            <person name="Morgan W.R."/>
            <person name="Tartar A."/>
        </authorList>
    </citation>
    <scope>NUCLEOTIDE SEQUENCE</scope>
    <source>
        <strain evidence="1">ARSEF 373</strain>
    </source>
</reference>
<accession>A0AAV2Z0W3</accession>
<feature type="non-terminal residue" evidence="1">
    <location>
        <position position="1"/>
    </location>
</feature>
<evidence type="ECO:0000313" key="2">
    <source>
        <dbReference type="Proteomes" id="UP001146120"/>
    </source>
</evidence>
<name>A0AAV2Z0W3_9STRA</name>
<proteinExistence type="predicted"/>
<keyword evidence="2" id="KW-1185">Reference proteome</keyword>
<organism evidence="1 2">
    <name type="scientific">Lagenidium giganteum</name>
    <dbReference type="NCBI Taxonomy" id="4803"/>
    <lineage>
        <taxon>Eukaryota</taxon>
        <taxon>Sar</taxon>
        <taxon>Stramenopiles</taxon>
        <taxon>Oomycota</taxon>
        <taxon>Peronosporomycetes</taxon>
        <taxon>Pythiales</taxon>
        <taxon>Pythiaceae</taxon>
    </lineage>
</organism>
<evidence type="ECO:0000313" key="1">
    <source>
        <dbReference type="EMBL" id="DBA00277.1"/>
    </source>
</evidence>
<dbReference type="EMBL" id="DAKRPA010000067">
    <property type="protein sequence ID" value="DBA00277.1"/>
    <property type="molecule type" value="Genomic_DNA"/>
</dbReference>
<reference evidence="1" key="1">
    <citation type="submission" date="2022-11" db="EMBL/GenBank/DDBJ databases">
        <authorList>
            <person name="Morgan W.R."/>
            <person name="Tartar A."/>
        </authorList>
    </citation>
    <scope>NUCLEOTIDE SEQUENCE</scope>
    <source>
        <strain evidence="1">ARSEF 373</strain>
    </source>
</reference>
<protein>
    <submittedName>
        <fullName evidence="1">Uncharacterized protein</fullName>
    </submittedName>
</protein>
<gene>
    <name evidence="1" type="ORF">N0F65_007921</name>
</gene>
<dbReference type="AlphaFoldDB" id="A0AAV2Z0W3"/>
<sequence length="61" mass="6823">ETAFVHEGSDLYADDILSQLAVLPDLKPVKLTEDVKAEDLDVGDSKINMPAEIKKLRDILW</sequence>
<comment type="caution">
    <text evidence="1">The sequence shown here is derived from an EMBL/GenBank/DDBJ whole genome shotgun (WGS) entry which is preliminary data.</text>
</comment>